<dbReference type="RefSeq" id="WP_194133257.1">
    <property type="nucleotide sequence ID" value="NZ_JADFFK010000002.1"/>
</dbReference>
<reference evidence="2 3" key="1">
    <citation type="journal article" date="2021" name="Int. J. Syst. Evol. Microbiol.">
        <title>Salipiger mangrovisoli sp. nov., isolated from mangrove soil and the proposal for the reclassification of Paraphaeobacter pallidus as Salipiger pallidus comb. nov.</title>
        <authorList>
            <person name="Du J."/>
            <person name="Liu Y."/>
            <person name="Pei T."/>
            <person name="Deng M.R."/>
            <person name="Zhu H."/>
        </authorList>
    </citation>
    <scope>NUCLEOTIDE SEQUENCE [LARGE SCALE GENOMIC DNA]</scope>
    <source>
        <strain evidence="2 3">6D45A</strain>
    </source>
</reference>
<name>A0ABR9WXB1_9RHOB</name>
<evidence type="ECO:0000313" key="3">
    <source>
        <dbReference type="Proteomes" id="UP000607796"/>
    </source>
</evidence>
<dbReference type="EMBL" id="JADFFK010000002">
    <property type="protein sequence ID" value="MBE9635918.1"/>
    <property type="molecule type" value="Genomic_DNA"/>
</dbReference>
<evidence type="ECO:0000256" key="1">
    <source>
        <dbReference type="SAM" id="MobiDB-lite"/>
    </source>
</evidence>
<proteinExistence type="predicted"/>
<gene>
    <name evidence="2" type="ORF">IQ782_03600</name>
</gene>
<comment type="caution">
    <text evidence="2">The sequence shown here is derived from an EMBL/GenBank/DDBJ whole genome shotgun (WGS) entry which is preliminary data.</text>
</comment>
<dbReference type="Proteomes" id="UP000607796">
    <property type="component" value="Unassembled WGS sequence"/>
</dbReference>
<protein>
    <submittedName>
        <fullName evidence="2">Uncharacterized protein</fullName>
    </submittedName>
</protein>
<organism evidence="2 3">
    <name type="scientific">Salipiger mangrovisoli</name>
    <dbReference type="NCBI Taxonomy" id="2865933"/>
    <lineage>
        <taxon>Bacteria</taxon>
        <taxon>Pseudomonadati</taxon>
        <taxon>Pseudomonadota</taxon>
        <taxon>Alphaproteobacteria</taxon>
        <taxon>Rhodobacterales</taxon>
        <taxon>Roseobacteraceae</taxon>
        <taxon>Salipiger</taxon>
    </lineage>
</organism>
<feature type="region of interest" description="Disordered" evidence="1">
    <location>
        <begin position="229"/>
        <end position="263"/>
    </location>
</feature>
<keyword evidence="3" id="KW-1185">Reference proteome</keyword>
<evidence type="ECO:0000313" key="2">
    <source>
        <dbReference type="EMBL" id="MBE9635918.1"/>
    </source>
</evidence>
<accession>A0ABR9WXB1</accession>
<sequence>MSRLRALRLPILCGLRIGPLLLPGALTAQQIEMRSGEHGGFTRLVLDLPAGLGWQGAATAEDRYRVDLERGGFDIGLGAVFHRIDQARVAEVTALPGGTGVEIVLACDCVVDSSGHEGRMAVFDIRPRRADEPLPGIAAGSDAPLVQAPALVSAPHPDPDLAPAAGLDLGLLPGASDAAGARALLPSFDPGPRLAAELATPEADREIAESFGRSLAEQLALGATQGLLEADGPRHSLPQARQDAAQDEPERHPSAKAQDGSVSAELLSGSTARGFGASSVLRIGGQRACLDDRRLDLPGWFGEGGEGAALARIGTLRGRLLGEFDRIDAQVQRELAQLYIALGFGAEARALLQLDDDLPDPVLMTLATLSEGGGDPAGVFAGQSECPGRAALWGVLGAKGLPVAAEIATPAIMAAFEELPLGLRRLLGPRLAERLLEEGEPDAARNVLSRLARALGRSTEDMQLVDARLARASGNPDAAATLLSGLLAAPGDLGVAAAVESIDLATHEGRPVAPGMVDLTAAYSTERRSTEARDELWLAHIRAAWANGEFDRAFAEIGTPEEVPAETRSHARTEVLSALTSAAEDGKFLRYALDPDNLALAPAEPALALTIADRLLALGLPEAAGRWMSGPAPPGKEHDWRLMQARRALAQQQPEEAEIALVGLQGDDVLRLRAAAREAMGDYEFARAAYVQLGDVGNAARLAWLAGDLAAAASGSDPVLADAAALASGGTAPPVAGAPTLTQGKELADSGQATIDTIRALLADRPAPEM</sequence>